<proteinExistence type="predicted"/>
<name>Q24NR0_DESHY</name>
<organism evidence="1 2">
    <name type="scientific">Desulfitobacterium hafniense (strain Y51)</name>
    <dbReference type="NCBI Taxonomy" id="138119"/>
    <lineage>
        <taxon>Bacteria</taxon>
        <taxon>Bacillati</taxon>
        <taxon>Bacillota</taxon>
        <taxon>Clostridia</taxon>
        <taxon>Eubacteriales</taxon>
        <taxon>Desulfitobacteriaceae</taxon>
        <taxon>Desulfitobacterium</taxon>
    </lineage>
</organism>
<keyword evidence="2" id="KW-1185">Reference proteome</keyword>
<protein>
    <submittedName>
        <fullName evidence="1">Uncharacterized protein</fullName>
    </submittedName>
</protein>
<evidence type="ECO:0000313" key="1">
    <source>
        <dbReference type="EMBL" id="BAE86332.1"/>
    </source>
</evidence>
<evidence type="ECO:0000313" key="2">
    <source>
        <dbReference type="Proteomes" id="UP000001946"/>
    </source>
</evidence>
<dbReference type="Gene3D" id="3.90.1750.20">
    <property type="entry name" value="Putative Large Serine Recombinase, Chain B, Domain 2"/>
    <property type="match status" value="1"/>
</dbReference>
<accession>Q24NR0</accession>
<dbReference type="EMBL" id="AP008230">
    <property type="protein sequence ID" value="BAE86332.1"/>
    <property type="molecule type" value="Genomic_DNA"/>
</dbReference>
<reference evidence="1 2" key="1">
    <citation type="journal article" date="2006" name="J. Bacteriol.">
        <title>Complete genome sequence of the dehalorespiring bacterium Desulfitobacterium hafniense Y51 and comparison with Dehalococcoides ethenogenes 195.</title>
        <authorList>
            <person name="Nonaka H."/>
            <person name="Keresztes G."/>
            <person name="Shinoda Y."/>
            <person name="Ikenaga Y."/>
            <person name="Abe M."/>
            <person name="Naito K."/>
            <person name="Inatomi K."/>
            <person name="Furukawa K."/>
            <person name="Inui M."/>
            <person name="Yukawa H."/>
        </authorList>
    </citation>
    <scope>NUCLEOTIDE SEQUENCE [LARGE SCALE GENOMIC DNA]</scope>
    <source>
        <strain evidence="1 2">Y51</strain>
    </source>
</reference>
<dbReference type="InterPro" id="IPR038109">
    <property type="entry name" value="DNA_bind_recomb_sf"/>
</dbReference>
<dbReference type="Proteomes" id="UP000001946">
    <property type="component" value="Chromosome"/>
</dbReference>
<gene>
    <name evidence="1" type="ordered locus">DSY4543</name>
</gene>
<dbReference type="HOGENOM" id="CLU_2342191_0_0_9"/>
<dbReference type="KEGG" id="dsy:DSY4543"/>
<dbReference type="AlphaFoldDB" id="Q24NR0"/>
<sequence>MMPMIFHKKTERVAPYGYKWTDQGLVSDPYRSKVIALIFSLAGAGVTSDEIDYLLRRYDVPKLTEEREIDFEQLKGEMLELIQAWRLESGSRPIEIN</sequence>